<feature type="transmembrane region" description="Helical" evidence="1">
    <location>
        <begin position="110"/>
        <end position="131"/>
    </location>
</feature>
<proteinExistence type="predicted"/>
<evidence type="ECO:0000313" key="3">
    <source>
        <dbReference type="Proteomes" id="UP000887159"/>
    </source>
</evidence>
<keyword evidence="1" id="KW-0812">Transmembrane</keyword>
<name>A0A8X6VA37_TRICX</name>
<organism evidence="2 3">
    <name type="scientific">Trichonephila clavipes</name>
    <name type="common">Golden silk orbweaver</name>
    <name type="synonym">Nephila clavipes</name>
    <dbReference type="NCBI Taxonomy" id="2585209"/>
    <lineage>
        <taxon>Eukaryota</taxon>
        <taxon>Metazoa</taxon>
        <taxon>Ecdysozoa</taxon>
        <taxon>Arthropoda</taxon>
        <taxon>Chelicerata</taxon>
        <taxon>Arachnida</taxon>
        <taxon>Araneae</taxon>
        <taxon>Araneomorphae</taxon>
        <taxon>Entelegynae</taxon>
        <taxon>Araneoidea</taxon>
        <taxon>Nephilidae</taxon>
        <taxon>Trichonephila</taxon>
    </lineage>
</organism>
<gene>
    <name evidence="2" type="ORF">TNCV_1341071</name>
</gene>
<evidence type="ECO:0000256" key="1">
    <source>
        <dbReference type="SAM" id="Phobius"/>
    </source>
</evidence>
<sequence length="169" mass="19110">MHSDKTEEKYQLTDYTVVGSPTRVNTHEHSHNISCEPCGESWYYSRCTLHCKVLLSGHPQIVSVGQLLDKLDNQIEIAKYQKWHGKAFYAVMFSISTASDHLVYPSPHIFLLMVVKAVQLLTHFFTVLYMLNQTYLDARSLKDAATPGKAKQQKGSKVVLRKLSGIIGL</sequence>
<feature type="transmembrane region" description="Helical" evidence="1">
    <location>
        <begin position="87"/>
        <end position="104"/>
    </location>
</feature>
<reference evidence="2" key="1">
    <citation type="submission" date="2020-08" db="EMBL/GenBank/DDBJ databases">
        <title>Multicomponent nature underlies the extraordinary mechanical properties of spider dragline silk.</title>
        <authorList>
            <person name="Kono N."/>
            <person name="Nakamura H."/>
            <person name="Mori M."/>
            <person name="Yoshida Y."/>
            <person name="Ohtoshi R."/>
            <person name="Malay A.D."/>
            <person name="Moran D.A.P."/>
            <person name="Tomita M."/>
            <person name="Numata K."/>
            <person name="Arakawa K."/>
        </authorList>
    </citation>
    <scope>NUCLEOTIDE SEQUENCE</scope>
</reference>
<keyword evidence="3" id="KW-1185">Reference proteome</keyword>
<dbReference type="EMBL" id="BMAU01021216">
    <property type="protein sequence ID" value="GFY00009.1"/>
    <property type="molecule type" value="Genomic_DNA"/>
</dbReference>
<keyword evidence="1" id="KW-0472">Membrane</keyword>
<keyword evidence="1" id="KW-1133">Transmembrane helix</keyword>
<evidence type="ECO:0000313" key="2">
    <source>
        <dbReference type="EMBL" id="GFY00009.1"/>
    </source>
</evidence>
<protein>
    <submittedName>
        <fullName evidence="2">Uncharacterized protein</fullName>
    </submittedName>
</protein>
<dbReference type="Proteomes" id="UP000887159">
    <property type="component" value="Unassembled WGS sequence"/>
</dbReference>
<comment type="caution">
    <text evidence="2">The sequence shown here is derived from an EMBL/GenBank/DDBJ whole genome shotgun (WGS) entry which is preliminary data.</text>
</comment>
<dbReference type="AlphaFoldDB" id="A0A8X6VA37"/>
<accession>A0A8X6VA37</accession>